<dbReference type="AlphaFoldDB" id="A0A2T1C292"/>
<accession>A0A2T1C292</accession>
<comment type="caution">
    <text evidence="1">The sequence shown here is derived from an EMBL/GenBank/DDBJ whole genome shotgun (WGS) entry which is preliminary data.</text>
</comment>
<dbReference type="InterPro" id="IPR029021">
    <property type="entry name" value="Prot-tyrosine_phosphatase-like"/>
</dbReference>
<name>A0A2T1C292_9CYAN</name>
<dbReference type="Gene3D" id="3.90.190.10">
    <property type="entry name" value="Protein tyrosine phosphatase superfamily"/>
    <property type="match status" value="1"/>
</dbReference>
<organism evidence="1 2">
    <name type="scientific">Merismopedia glauca CCAP 1448/3</name>
    <dbReference type="NCBI Taxonomy" id="1296344"/>
    <lineage>
        <taxon>Bacteria</taxon>
        <taxon>Bacillati</taxon>
        <taxon>Cyanobacteriota</taxon>
        <taxon>Cyanophyceae</taxon>
        <taxon>Synechococcales</taxon>
        <taxon>Merismopediaceae</taxon>
        <taxon>Merismopedia</taxon>
    </lineage>
</organism>
<protein>
    <submittedName>
        <fullName evidence="1">Uncharacterized protein</fullName>
    </submittedName>
</protein>
<gene>
    <name evidence="1" type="ORF">C7B64_13575</name>
</gene>
<keyword evidence="2" id="KW-1185">Reference proteome</keyword>
<evidence type="ECO:0000313" key="2">
    <source>
        <dbReference type="Proteomes" id="UP000238762"/>
    </source>
</evidence>
<reference evidence="1 2" key="2">
    <citation type="submission" date="2018-03" db="EMBL/GenBank/DDBJ databases">
        <title>The ancient ancestry and fast evolution of plastids.</title>
        <authorList>
            <person name="Moore K.R."/>
            <person name="Magnabosco C."/>
            <person name="Momper L."/>
            <person name="Gold D.A."/>
            <person name="Bosak T."/>
            <person name="Fournier G.P."/>
        </authorList>
    </citation>
    <scope>NUCLEOTIDE SEQUENCE [LARGE SCALE GENOMIC DNA]</scope>
    <source>
        <strain evidence="1 2">CCAP 1448/3</strain>
    </source>
</reference>
<dbReference type="EMBL" id="PVWJ01000063">
    <property type="protein sequence ID" value="PSB02362.1"/>
    <property type="molecule type" value="Genomic_DNA"/>
</dbReference>
<evidence type="ECO:0000313" key="1">
    <source>
        <dbReference type="EMBL" id="PSB02362.1"/>
    </source>
</evidence>
<dbReference type="OrthoDB" id="196319at2"/>
<reference evidence="1 2" key="1">
    <citation type="submission" date="2018-02" db="EMBL/GenBank/DDBJ databases">
        <authorList>
            <person name="Cohen D.B."/>
            <person name="Kent A.D."/>
        </authorList>
    </citation>
    <scope>NUCLEOTIDE SEQUENCE [LARGE SCALE GENOMIC DNA]</scope>
    <source>
        <strain evidence="1 2">CCAP 1448/3</strain>
    </source>
</reference>
<proteinExistence type="predicted"/>
<sequence length="91" mass="10089">MAGEYPRNKDVESSQLKTDALLDFGVAAFIDLTEENEALLPYSSLIKTATHQRFPIWDLSVPSSQDITLTIIKAIASRDHGFPRTGSYCQS</sequence>
<dbReference type="RefSeq" id="WP_106289198.1">
    <property type="nucleotide sequence ID" value="NZ_CAWNTC010000072.1"/>
</dbReference>
<dbReference type="Proteomes" id="UP000238762">
    <property type="component" value="Unassembled WGS sequence"/>
</dbReference>